<dbReference type="EMBL" id="CP066776">
    <property type="protein sequence ID" value="QQL44187.1"/>
    <property type="molecule type" value="Genomic_DNA"/>
</dbReference>
<evidence type="ECO:0000313" key="2">
    <source>
        <dbReference type="Proteomes" id="UP000475117"/>
    </source>
</evidence>
<organism evidence="1 2">
    <name type="scientific">Sulfuriroseicoccus oceanibius</name>
    <dbReference type="NCBI Taxonomy" id="2707525"/>
    <lineage>
        <taxon>Bacteria</taxon>
        <taxon>Pseudomonadati</taxon>
        <taxon>Verrucomicrobiota</taxon>
        <taxon>Verrucomicrobiia</taxon>
        <taxon>Verrucomicrobiales</taxon>
        <taxon>Verrucomicrobiaceae</taxon>
        <taxon>Sulfuriroseicoccus</taxon>
    </lineage>
</organism>
<gene>
    <name evidence="1" type="ORF">G3M56_009800</name>
</gene>
<dbReference type="PANTHER" id="PTHR37805">
    <property type="entry name" value="CYTOPLASMIC PROTEIN-RELATED"/>
    <property type="match status" value="1"/>
</dbReference>
<accession>A0A6B3L7V2</accession>
<reference evidence="1 2" key="1">
    <citation type="submission" date="2020-12" db="EMBL/GenBank/DDBJ databases">
        <title>Sulforoseuscoccus oceanibium gen. nov., sp. nov., a representative of the phylum Verrucomicrobia with special cytoplasmic membrane, and proposal of Sulforoseuscoccusaceae fam. nov.</title>
        <authorList>
            <person name="Xi F."/>
        </authorList>
    </citation>
    <scope>NUCLEOTIDE SEQUENCE [LARGE SCALE GENOMIC DNA]</scope>
    <source>
        <strain evidence="1 2">T37</strain>
    </source>
</reference>
<dbReference type="KEGG" id="soa:G3M56_009800"/>
<protein>
    <submittedName>
        <fullName evidence="1">DUF1456 family protein</fullName>
    </submittedName>
</protein>
<evidence type="ECO:0000313" key="1">
    <source>
        <dbReference type="EMBL" id="QQL44187.1"/>
    </source>
</evidence>
<dbReference type="PANTHER" id="PTHR37805:SF1">
    <property type="entry name" value="CYTOPLASMIC PROTEIN"/>
    <property type="match status" value="1"/>
</dbReference>
<dbReference type="InterPro" id="IPR009921">
    <property type="entry name" value="YehS-like"/>
</dbReference>
<sequence length="157" mass="18002">MNNNDILRRLRYIFDYSDAEMAAICAEAGEEVATESVTGWLSREEDSRFAACSDRDLAVFLNGLINRLRGKKDGPQPAPESKLTNNVIFMKLKIALNLQADAVLEILNLVDFPMSKHELSAYFRKPGHRNFRECNDHALRMFLQGLQKKLRPTPYRK</sequence>
<dbReference type="AlphaFoldDB" id="A0A6B3L7V2"/>
<name>A0A6B3L7V2_9BACT</name>
<dbReference type="Proteomes" id="UP000475117">
    <property type="component" value="Chromosome"/>
</dbReference>
<dbReference type="RefSeq" id="WP_164362458.1">
    <property type="nucleotide sequence ID" value="NZ_CP066776.1"/>
</dbReference>
<proteinExistence type="predicted"/>
<dbReference type="Pfam" id="PF07308">
    <property type="entry name" value="DUF1456"/>
    <property type="match status" value="2"/>
</dbReference>
<keyword evidence="2" id="KW-1185">Reference proteome</keyword>